<reference evidence="1" key="1">
    <citation type="submission" date="2024-09" db="EMBL/GenBank/DDBJ databases">
        <title>Black Yeasts Isolated from many extreme environments.</title>
        <authorList>
            <person name="Coleine C."/>
            <person name="Stajich J.E."/>
            <person name="Selbmann L."/>
        </authorList>
    </citation>
    <scope>NUCLEOTIDE SEQUENCE</scope>
    <source>
        <strain evidence="1">CCFEE 5737</strain>
    </source>
</reference>
<organism evidence="1 2">
    <name type="scientific">Coniosporium uncinatum</name>
    <dbReference type="NCBI Taxonomy" id="93489"/>
    <lineage>
        <taxon>Eukaryota</taxon>
        <taxon>Fungi</taxon>
        <taxon>Dikarya</taxon>
        <taxon>Ascomycota</taxon>
        <taxon>Pezizomycotina</taxon>
        <taxon>Dothideomycetes</taxon>
        <taxon>Dothideomycetes incertae sedis</taxon>
        <taxon>Coniosporium</taxon>
    </lineage>
</organism>
<keyword evidence="2" id="KW-1185">Reference proteome</keyword>
<gene>
    <name evidence="1" type="ORF">LTS18_001110</name>
</gene>
<accession>A0ACC3D8D3</accession>
<evidence type="ECO:0000313" key="1">
    <source>
        <dbReference type="EMBL" id="KAK3063343.1"/>
    </source>
</evidence>
<protein>
    <submittedName>
        <fullName evidence="1">Uncharacterized protein</fullName>
    </submittedName>
</protein>
<comment type="caution">
    <text evidence="1">The sequence shown here is derived from an EMBL/GenBank/DDBJ whole genome shotgun (WGS) entry which is preliminary data.</text>
</comment>
<dbReference type="Proteomes" id="UP001186974">
    <property type="component" value="Unassembled WGS sequence"/>
</dbReference>
<name>A0ACC3D8D3_9PEZI</name>
<evidence type="ECO:0000313" key="2">
    <source>
        <dbReference type="Proteomes" id="UP001186974"/>
    </source>
</evidence>
<sequence>MDRPLNIDSWTEAREATFVTHRDRGDVDERRRVQHEWHAFVRAHSRLHLTFVGDRLPALSGLAKAAISRKELKKSPTGRYRAGLFEYSLLNDMAWCGGNQMLKVRRKGNTTTTGGVGISEKASEPKPEQYIAPTWSWASVLDPVNYAPYGYTTFLCTVLEAQTNLIDETTGRVSGGSIILRGKLRQSRWDWVTLGFSAHHYGLLDIKRTKTTFKITSDEGTRWFPDYDITAEGKHRLAEQEPLYLLPLVSRPILSRSSGAEFRFRLYPGKTITETAYLVLRRARSAAVPVFERVGWAEYTGSSKGPVMECVKKTKSMLM</sequence>
<dbReference type="EMBL" id="JAWDJW010006885">
    <property type="protein sequence ID" value="KAK3063343.1"/>
    <property type="molecule type" value="Genomic_DNA"/>
</dbReference>
<proteinExistence type="predicted"/>